<gene>
    <name evidence="1" type="ORF">OLEA9_A043926</name>
</gene>
<dbReference type="AlphaFoldDB" id="A0A8S0TA09"/>
<dbReference type="Proteomes" id="UP000594638">
    <property type="component" value="Unassembled WGS sequence"/>
</dbReference>
<proteinExistence type="predicted"/>
<protein>
    <submittedName>
        <fullName evidence="1">Uncharacterized protein</fullName>
    </submittedName>
</protein>
<dbReference type="Gramene" id="OE9A043926T1">
    <property type="protein sequence ID" value="OE9A043926C1"/>
    <property type="gene ID" value="OE9A043926"/>
</dbReference>
<evidence type="ECO:0000313" key="1">
    <source>
        <dbReference type="EMBL" id="CAA3000326.1"/>
    </source>
</evidence>
<keyword evidence="2" id="KW-1185">Reference proteome</keyword>
<reference evidence="1 2" key="1">
    <citation type="submission" date="2019-12" db="EMBL/GenBank/DDBJ databases">
        <authorList>
            <person name="Alioto T."/>
            <person name="Alioto T."/>
            <person name="Gomez Garrido J."/>
        </authorList>
    </citation>
    <scope>NUCLEOTIDE SEQUENCE [LARGE SCALE GENOMIC DNA]</scope>
</reference>
<evidence type="ECO:0000313" key="2">
    <source>
        <dbReference type="Proteomes" id="UP000594638"/>
    </source>
</evidence>
<dbReference type="EMBL" id="CACTIH010005684">
    <property type="protein sequence ID" value="CAA3000326.1"/>
    <property type="molecule type" value="Genomic_DNA"/>
</dbReference>
<accession>A0A8S0TA09</accession>
<organism evidence="1 2">
    <name type="scientific">Olea europaea subsp. europaea</name>
    <dbReference type="NCBI Taxonomy" id="158383"/>
    <lineage>
        <taxon>Eukaryota</taxon>
        <taxon>Viridiplantae</taxon>
        <taxon>Streptophyta</taxon>
        <taxon>Embryophyta</taxon>
        <taxon>Tracheophyta</taxon>
        <taxon>Spermatophyta</taxon>
        <taxon>Magnoliopsida</taxon>
        <taxon>eudicotyledons</taxon>
        <taxon>Gunneridae</taxon>
        <taxon>Pentapetalae</taxon>
        <taxon>asterids</taxon>
        <taxon>lamiids</taxon>
        <taxon>Lamiales</taxon>
        <taxon>Oleaceae</taxon>
        <taxon>Oleeae</taxon>
        <taxon>Olea</taxon>
    </lineage>
</organism>
<comment type="caution">
    <text evidence="1">The sequence shown here is derived from an EMBL/GenBank/DDBJ whole genome shotgun (WGS) entry which is preliminary data.</text>
</comment>
<sequence>MALQSGVEKRRCAVEAGWCRSLHSLHSFSMLFDIANANMKLRRWTSDGTADQGEEEKVLWWCKVEASWCWSLHSLLSFLLLYVISPAT</sequence>
<name>A0A8S0TA09_OLEEU</name>